<accession>A0A518CVA8</accession>
<feature type="region of interest" description="Disordered" evidence="1">
    <location>
        <begin position="101"/>
        <end position="120"/>
    </location>
</feature>
<keyword evidence="4" id="KW-1185">Reference proteome</keyword>
<evidence type="ECO:0000313" key="3">
    <source>
        <dbReference type="EMBL" id="QDU83159.1"/>
    </source>
</evidence>
<organism evidence="3 4">
    <name type="scientific">Rohdeia mirabilis</name>
    <dbReference type="NCBI Taxonomy" id="2528008"/>
    <lineage>
        <taxon>Bacteria</taxon>
        <taxon>Pseudomonadati</taxon>
        <taxon>Planctomycetota</taxon>
        <taxon>Planctomycetia</taxon>
        <taxon>Planctomycetia incertae sedis</taxon>
        <taxon>Rohdeia</taxon>
    </lineage>
</organism>
<proteinExistence type="predicted"/>
<dbReference type="EMBL" id="CP036290">
    <property type="protein sequence ID" value="QDU83159.1"/>
    <property type="molecule type" value="Genomic_DNA"/>
</dbReference>
<evidence type="ECO:0000256" key="1">
    <source>
        <dbReference type="SAM" id="MobiDB-lite"/>
    </source>
</evidence>
<sequence length="230" mass="24467">MSELDPPRPRAPVTPWKLALLVVSCVAVLAALVVAQLTFVDRHRLEPRPDGVVLIVEVPESRPLSAYHVAPAPSGTSFVATLPSNDLTRANEVFTIDYPSGNVRRGSAPGGSAPPRDANRPLDLDGDGVADVILAGASSGLEYGLVRVISGADGSVLFEDRDLLEYERDDRAFSLGDLDGDGFGELALVYPRLARVYDAEHVLDALFETHGWIAVVSGSRLFGNAGGPNR</sequence>
<gene>
    <name evidence="3" type="ORF">Pla163_02560</name>
</gene>
<reference evidence="3 4" key="1">
    <citation type="submission" date="2019-02" db="EMBL/GenBank/DDBJ databases">
        <title>Deep-cultivation of Planctomycetes and their phenomic and genomic characterization uncovers novel biology.</title>
        <authorList>
            <person name="Wiegand S."/>
            <person name="Jogler M."/>
            <person name="Boedeker C."/>
            <person name="Pinto D."/>
            <person name="Vollmers J."/>
            <person name="Rivas-Marin E."/>
            <person name="Kohn T."/>
            <person name="Peeters S.H."/>
            <person name="Heuer A."/>
            <person name="Rast P."/>
            <person name="Oberbeckmann S."/>
            <person name="Bunk B."/>
            <person name="Jeske O."/>
            <person name="Meyerdierks A."/>
            <person name="Storesund J.E."/>
            <person name="Kallscheuer N."/>
            <person name="Luecker S."/>
            <person name="Lage O.M."/>
            <person name="Pohl T."/>
            <person name="Merkel B.J."/>
            <person name="Hornburger P."/>
            <person name="Mueller R.-W."/>
            <person name="Bruemmer F."/>
            <person name="Labrenz M."/>
            <person name="Spormann A.M."/>
            <person name="Op den Camp H."/>
            <person name="Overmann J."/>
            <person name="Amann R."/>
            <person name="Jetten M.S.M."/>
            <person name="Mascher T."/>
            <person name="Medema M.H."/>
            <person name="Devos D.P."/>
            <person name="Kaster A.-K."/>
            <person name="Ovreas L."/>
            <person name="Rohde M."/>
            <person name="Galperin M.Y."/>
            <person name="Jogler C."/>
        </authorList>
    </citation>
    <scope>NUCLEOTIDE SEQUENCE [LARGE SCALE GENOMIC DNA]</scope>
    <source>
        <strain evidence="3 4">Pla163</strain>
    </source>
</reference>
<feature type="transmembrane region" description="Helical" evidence="2">
    <location>
        <begin position="20"/>
        <end position="40"/>
    </location>
</feature>
<keyword evidence="2" id="KW-0812">Transmembrane</keyword>
<dbReference type="SUPFAM" id="SSF69318">
    <property type="entry name" value="Integrin alpha N-terminal domain"/>
    <property type="match status" value="1"/>
</dbReference>
<name>A0A518CVA8_9BACT</name>
<keyword evidence="2" id="KW-1133">Transmembrane helix</keyword>
<dbReference type="InterPro" id="IPR028994">
    <property type="entry name" value="Integrin_alpha_N"/>
</dbReference>
<evidence type="ECO:0000313" key="4">
    <source>
        <dbReference type="Proteomes" id="UP000319342"/>
    </source>
</evidence>
<dbReference type="RefSeq" id="WP_145182366.1">
    <property type="nucleotide sequence ID" value="NZ_CP036290.1"/>
</dbReference>
<dbReference type="AlphaFoldDB" id="A0A518CVA8"/>
<keyword evidence="2" id="KW-0472">Membrane</keyword>
<protein>
    <submittedName>
        <fullName evidence="3">FG-GAP repeat protein</fullName>
    </submittedName>
</protein>
<dbReference type="Proteomes" id="UP000319342">
    <property type="component" value="Chromosome"/>
</dbReference>
<evidence type="ECO:0000256" key="2">
    <source>
        <dbReference type="SAM" id="Phobius"/>
    </source>
</evidence>